<organism evidence="13 14">
    <name type="scientific">Bionectria ochroleuca</name>
    <name type="common">Gliocladium roseum</name>
    <dbReference type="NCBI Taxonomy" id="29856"/>
    <lineage>
        <taxon>Eukaryota</taxon>
        <taxon>Fungi</taxon>
        <taxon>Dikarya</taxon>
        <taxon>Ascomycota</taxon>
        <taxon>Pezizomycotina</taxon>
        <taxon>Sordariomycetes</taxon>
        <taxon>Hypocreomycetidae</taxon>
        <taxon>Hypocreales</taxon>
        <taxon>Bionectriaceae</taxon>
        <taxon>Clonostachys</taxon>
    </lineage>
</organism>
<dbReference type="PROSITE" id="PS50920">
    <property type="entry name" value="SOLCAR"/>
    <property type="match status" value="3"/>
</dbReference>
<evidence type="ECO:0000256" key="5">
    <source>
        <dbReference type="ARBA" id="ARBA00022737"/>
    </source>
</evidence>
<keyword evidence="9 10" id="KW-0472">Membrane</keyword>
<feature type="repeat" description="Solcar" evidence="10">
    <location>
        <begin position="324"/>
        <end position="412"/>
    </location>
</feature>
<feature type="repeat" description="Solcar" evidence="10">
    <location>
        <begin position="224"/>
        <end position="312"/>
    </location>
</feature>
<keyword evidence="3 11" id="KW-0813">Transport</keyword>
<comment type="caution">
    <text evidence="13">The sequence shown here is derived from an EMBL/GenBank/DDBJ whole genome shotgun (WGS) entry which is preliminary data.</text>
</comment>
<comment type="subcellular location">
    <subcellularLocation>
        <location evidence="1">Mitochondrion membrane</location>
        <topology evidence="1">Multi-pass membrane protein</topology>
    </subcellularLocation>
</comment>
<evidence type="ECO:0000256" key="7">
    <source>
        <dbReference type="ARBA" id="ARBA00022989"/>
    </source>
</evidence>
<evidence type="ECO:0000256" key="2">
    <source>
        <dbReference type="ARBA" id="ARBA00006375"/>
    </source>
</evidence>
<keyword evidence="4 10" id="KW-0812">Transmembrane</keyword>
<evidence type="ECO:0000313" key="13">
    <source>
        <dbReference type="EMBL" id="KAF9753151.1"/>
    </source>
</evidence>
<evidence type="ECO:0000256" key="10">
    <source>
        <dbReference type="PROSITE-ProRule" id="PRU00282"/>
    </source>
</evidence>
<dbReference type="SUPFAM" id="SSF103506">
    <property type="entry name" value="Mitochondrial carrier"/>
    <property type="match status" value="1"/>
</dbReference>
<evidence type="ECO:0000256" key="6">
    <source>
        <dbReference type="ARBA" id="ARBA00022792"/>
    </source>
</evidence>
<dbReference type="AlphaFoldDB" id="A0A8H7TN47"/>
<dbReference type="PANTHER" id="PTHR45624">
    <property type="entry name" value="MITOCHONDRIAL BASIC AMINO ACIDS TRANSPORTER-RELATED"/>
    <property type="match status" value="1"/>
</dbReference>
<keyword evidence="6" id="KW-0999">Mitochondrion inner membrane</keyword>
<dbReference type="Proteomes" id="UP000616885">
    <property type="component" value="Unassembled WGS sequence"/>
</dbReference>
<dbReference type="EMBL" id="JADCTT010000004">
    <property type="protein sequence ID" value="KAF9753151.1"/>
    <property type="molecule type" value="Genomic_DNA"/>
</dbReference>
<feature type="transmembrane region" description="Helical" evidence="12">
    <location>
        <begin position="12"/>
        <end position="32"/>
    </location>
</feature>
<dbReference type="InterPro" id="IPR023395">
    <property type="entry name" value="MCP_dom_sf"/>
</dbReference>
<evidence type="ECO:0008006" key="15">
    <source>
        <dbReference type="Google" id="ProtNLM"/>
    </source>
</evidence>
<proteinExistence type="inferred from homology"/>
<name>A0A8H7TN47_BIOOC</name>
<evidence type="ECO:0000256" key="8">
    <source>
        <dbReference type="ARBA" id="ARBA00023128"/>
    </source>
</evidence>
<reference evidence="13" key="1">
    <citation type="submission" date="2020-10" db="EMBL/GenBank/DDBJ databases">
        <title>High-Quality Genome Resource of Clonostachys rosea strain S41 by Oxford Nanopore Long-Read Sequencing.</title>
        <authorList>
            <person name="Wang H."/>
        </authorList>
    </citation>
    <scope>NUCLEOTIDE SEQUENCE</scope>
    <source>
        <strain evidence="13">S41</strain>
    </source>
</reference>
<keyword evidence="5" id="KW-0677">Repeat</keyword>
<evidence type="ECO:0000256" key="3">
    <source>
        <dbReference type="ARBA" id="ARBA00022448"/>
    </source>
</evidence>
<evidence type="ECO:0000256" key="11">
    <source>
        <dbReference type="RuleBase" id="RU000488"/>
    </source>
</evidence>
<evidence type="ECO:0000256" key="1">
    <source>
        <dbReference type="ARBA" id="ARBA00004225"/>
    </source>
</evidence>
<evidence type="ECO:0000256" key="4">
    <source>
        <dbReference type="ARBA" id="ARBA00022692"/>
    </source>
</evidence>
<dbReference type="Gene3D" id="1.50.40.10">
    <property type="entry name" value="Mitochondrial carrier domain"/>
    <property type="match status" value="1"/>
</dbReference>
<protein>
    <recommendedName>
        <fullName evidence="15">Mitochondrial carrier</fullName>
    </recommendedName>
</protein>
<gene>
    <name evidence="13" type="ORF">IM811_011909</name>
</gene>
<evidence type="ECO:0000256" key="9">
    <source>
        <dbReference type="ARBA" id="ARBA00023136"/>
    </source>
</evidence>
<evidence type="ECO:0000256" key="12">
    <source>
        <dbReference type="SAM" id="Phobius"/>
    </source>
</evidence>
<feature type="repeat" description="Solcar" evidence="10">
    <location>
        <begin position="128"/>
        <end position="209"/>
    </location>
</feature>
<evidence type="ECO:0000313" key="14">
    <source>
        <dbReference type="Proteomes" id="UP000616885"/>
    </source>
</evidence>
<dbReference type="InterPro" id="IPR050567">
    <property type="entry name" value="Mitochondrial_Carrier"/>
</dbReference>
<dbReference type="InterPro" id="IPR018108">
    <property type="entry name" value="MCP_transmembrane"/>
</dbReference>
<sequence length="414" mass="45187">MVEDWVNQFGYGVIVAAGLGAPAVYATAWLGWRKHWDDHELAVRKDKREKEEAGEYEKKAKKAAEKVDQDVVLRGVAEEARKLEGIWHRSVPSPTWLLGVKTNLAQTVFHTIISLPSQIVSKQLDMVSETTRDTIAGAAGGVAQVLIGQPFDIVKVRLQTSGGSGLAVARNIWLKEGPLAFYKGSLPPLIGISICGSIQFGAFQYFRQLFQNRQSRAGNSKDSLPIWQLFVAGGGAGLANSVISGPVEHIRIRLQTQPSGSGKLYNGPIDCARKIYQQAGIAGIFRGQVATMVREFYGFGAWFASYEVFVSLLTKMDNKSRSELPSWKIAICGGLAGEVNWLLANPFDVIKSRLQSDGFGEGRKYKNTRDAVLKTWKIQGFGGFMEGLGPSLLRALPVSAGIFATVEIVRTIIG</sequence>
<dbReference type="GO" id="GO:0000064">
    <property type="term" value="F:L-ornithine transmembrane transporter activity"/>
    <property type="evidence" value="ECO:0007669"/>
    <property type="project" value="TreeGrafter"/>
</dbReference>
<keyword evidence="8" id="KW-0496">Mitochondrion</keyword>
<comment type="similarity">
    <text evidence="2 11">Belongs to the mitochondrial carrier (TC 2.A.29) family.</text>
</comment>
<dbReference type="Pfam" id="PF00153">
    <property type="entry name" value="Mito_carr"/>
    <property type="match status" value="3"/>
</dbReference>
<keyword evidence="7 12" id="KW-1133">Transmembrane helix</keyword>
<dbReference type="GO" id="GO:1990575">
    <property type="term" value="P:mitochondrial L-ornithine transmembrane transport"/>
    <property type="evidence" value="ECO:0007669"/>
    <property type="project" value="TreeGrafter"/>
</dbReference>
<dbReference type="PANTHER" id="PTHR45624:SF12">
    <property type="entry name" value="MITOCHONDRIAL ORNITHINE TRANSPORTER 1"/>
    <property type="match status" value="1"/>
</dbReference>
<accession>A0A8H7TN47</accession>
<dbReference type="GO" id="GO:0031966">
    <property type="term" value="C:mitochondrial membrane"/>
    <property type="evidence" value="ECO:0007669"/>
    <property type="project" value="UniProtKB-SubCell"/>
</dbReference>